<feature type="region of interest" description="Disordered" evidence="1">
    <location>
        <begin position="289"/>
        <end position="315"/>
    </location>
</feature>
<protein>
    <recommendedName>
        <fullName evidence="2">Clr5 domain-containing protein</fullName>
    </recommendedName>
</protein>
<accession>A0AA35MDT7</accession>
<reference evidence="3" key="1">
    <citation type="submission" date="2023-01" db="EMBL/GenBank/DDBJ databases">
        <authorList>
            <person name="Piombo E."/>
        </authorList>
    </citation>
    <scope>NUCLEOTIDE SEQUENCE</scope>
</reference>
<dbReference type="AlphaFoldDB" id="A0AA35MDT7"/>
<dbReference type="Proteomes" id="UP001160390">
    <property type="component" value="Unassembled WGS sequence"/>
</dbReference>
<dbReference type="InterPro" id="IPR025676">
    <property type="entry name" value="Clr5_dom"/>
</dbReference>
<dbReference type="Pfam" id="PF14420">
    <property type="entry name" value="Clr5"/>
    <property type="match status" value="1"/>
</dbReference>
<dbReference type="EMBL" id="CABFNP030001261">
    <property type="protein sequence ID" value="CAI6095143.1"/>
    <property type="molecule type" value="Genomic_DNA"/>
</dbReference>
<comment type="caution">
    <text evidence="3">The sequence shown here is derived from an EMBL/GenBank/DDBJ whole genome shotgun (WGS) entry which is preliminary data.</text>
</comment>
<feature type="non-terminal residue" evidence="3">
    <location>
        <position position="870"/>
    </location>
</feature>
<proteinExistence type="predicted"/>
<keyword evidence="4" id="KW-1185">Reference proteome</keyword>
<sequence length="870" mass="99240">MRKDHQFEATQSQYEQQFKRWGAAKNLKQSEWKSILPIYSRLEKQGLSPRIRLGETVLDERRVISEQRRYFGQSEQMPIASTTPRMSWAQNSLLRLDVRQHSGEYVEYSEFDATSNAEEIPTLTVPVQPATVNSDRQDQNIQDSQTLEPGSRFNPTLRTQQIRPYMLEVAEELFEKAETMNFSKGAIDRLSTILPDILKSFAIRVGSDASPHKDLHLMWIIFKYRRYIADSFSKLVEQNFEEASNTQARHSPQISSKELIDPWMNSQGYGSFEDEEIGMPVEDEMEIEGVEPHQSEDDFSDASSDDGKPLSSPGLPRHGEAYSWLLSRLRLELRMSSVQAHSIEHIREVVQKSLRCRISRKVPLRRHKVSEYPPAEAFGRVITLTGLSQDAQLLTCEQYLHQTWPTTGKQMLRFMQSLLDNNLLHRLPGRFSDSTSIILTIQGSMFAAEIEGTSASITEAIEQLAWLATVLRTSPRHQGLVYASPIIKQVEPASNKTGFRIDVAFQDIDNDYQPPLPPNGQCWHPLFISSIIVKGYPIIGKPEPHSGIEIPLNIMAALTGSRRVDIFNGQTFIKGFSKLLIPMKKDRGAIFWHLIHSDVGTRLPYPSQRLSQLNRIDNSILEEARHILGWCSDAVFNSDSAEAQYLVGKSFLEPPHRGCSLEGLSVAPAALISQGPRFVLCKKDIEVSIRASGKNMRQRQQWIEKKFILLWDVAEKRGWLVNGCVALLYLVKASLEFNRKDNFCDEFLYKKEYLFESGEAAAKVLRNKDNRAMKLYEDDEGTFDDRVELFLNILEKLVDHQEHISGDDGVDLSSIPRRYLEGWDFHDMVTKVDSRQHPCMAILDSEGKSWVDFTRCGDLWTALEGVLDLG</sequence>
<evidence type="ECO:0000313" key="4">
    <source>
        <dbReference type="Proteomes" id="UP001160390"/>
    </source>
</evidence>
<evidence type="ECO:0000256" key="1">
    <source>
        <dbReference type="SAM" id="MobiDB-lite"/>
    </source>
</evidence>
<organism evidence="3 4">
    <name type="scientific">Clonostachys chloroleuca</name>
    <dbReference type="NCBI Taxonomy" id="1926264"/>
    <lineage>
        <taxon>Eukaryota</taxon>
        <taxon>Fungi</taxon>
        <taxon>Dikarya</taxon>
        <taxon>Ascomycota</taxon>
        <taxon>Pezizomycotina</taxon>
        <taxon>Sordariomycetes</taxon>
        <taxon>Hypocreomycetidae</taxon>
        <taxon>Hypocreales</taxon>
        <taxon>Bionectriaceae</taxon>
        <taxon>Clonostachys</taxon>
    </lineage>
</organism>
<gene>
    <name evidence="3" type="ORF">CCHLO57077_00007465</name>
</gene>
<evidence type="ECO:0000259" key="2">
    <source>
        <dbReference type="Pfam" id="PF14420"/>
    </source>
</evidence>
<evidence type="ECO:0000313" key="3">
    <source>
        <dbReference type="EMBL" id="CAI6095143.1"/>
    </source>
</evidence>
<feature type="domain" description="Clr5" evidence="2">
    <location>
        <begin position="1"/>
        <end position="25"/>
    </location>
</feature>
<name>A0AA35MDT7_9HYPO</name>